<dbReference type="SUPFAM" id="SSF46785">
    <property type="entry name" value="Winged helix' DNA-binding domain"/>
    <property type="match status" value="1"/>
</dbReference>
<dbReference type="GO" id="GO:0006950">
    <property type="term" value="P:response to stress"/>
    <property type="evidence" value="ECO:0007669"/>
    <property type="project" value="TreeGrafter"/>
</dbReference>
<comment type="caution">
    <text evidence="2">The sequence shown here is derived from an EMBL/GenBank/DDBJ whole genome shotgun (WGS) entry which is preliminary data.</text>
</comment>
<dbReference type="PANTHER" id="PTHR33164:SF43">
    <property type="entry name" value="HTH-TYPE TRANSCRIPTIONAL REPRESSOR YETL"/>
    <property type="match status" value="1"/>
</dbReference>
<dbReference type="EMBL" id="DWVS01000014">
    <property type="protein sequence ID" value="HJC86458.1"/>
    <property type="molecule type" value="Genomic_DNA"/>
</dbReference>
<dbReference type="Gene3D" id="1.10.10.10">
    <property type="entry name" value="Winged helix-like DNA-binding domain superfamily/Winged helix DNA-binding domain"/>
    <property type="match status" value="1"/>
</dbReference>
<dbReference type="AlphaFoldDB" id="A0A9D2TR46"/>
<gene>
    <name evidence="2" type="ORF">H9926_00365</name>
</gene>
<dbReference type="PANTHER" id="PTHR33164">
    <property type="entry name" value="TRANSCRIPTIONAL REGULATOR, MARR FAMILY"/>
    <property type="match status" value="1"/>
</dbReference>
<feature type="domain" description="HTH marR-type" evidence="1">
    <location>
        <begin position="1"/>
        <end position="145"/>
    </location>
</feature>
<dbReference type="InterPro" id="IPR036388">
    <property type="entry name" value="WH-like_DNA-bd_sf"/>
</dbReference>
<dbReference type="PRINTS" id="PR00598">
    <property type="entry name" value="HTHMARR"/>
</dbReference>
<dbReference type="PROSITE" id="PS50995">
    <property type="entry name" value="HTH_MARR_2"/>
    <property type="match status" value="1"/>
</dbReference>
<dbReference type="InterPro" id="IPR000835">
    <property type="entry name" value="HTH_MarR-typ"/>
</dbReference>
<name>A0A9D2TR46_9FIRM</name>
<sequence length="152" mass="17790">MRRAMVPDEIKNELLKITFRYWRAHLNVPVGEISHGEFAVMQVIHHFPKERPEEKGIGTARLAAEVHSSPPAVSRILNTLEEKGCIVRETDPDNRRRTRIILTEKGEKIRQRGCELSGDYFDRVFDRMGKDRMLQFLSMWKELVEIMENNEA</sequence>
<proteinExistence type="predicted"/>
<evidence type="ECO:0000259" key="1">
    <source>
        <dbReference type="PROSITE" id="PS50995"/>
    </source>
</evidence>
<dbReference type="SMART" id="SM00347">
    <property type="entry name" value="HTH_MARR"/>
    <property type="match status" value="1"/>
</dbReference>
<evidence type="ECO:0000313" key="2">
    <source>
        <dbReference type="EMBL" id="HJC86458.1"/>
    </source>
</evidence>
<protein>
    <submittedName>
        <fullName evidence="2">MarR family winged helix-turn-helix transcriptional regulator</fullName>
    </submittedName>
</protein>
<dbReference type="GO" id="GO:0003700">
    <property type="term" value="F:DNA-binding transcription factor activity"/>
    <property type="evidence" value="ECO:0007669"/>
    <property type="project" value="InterPro"/>
</dbReference>
<reference evidence="2" key="1">
    <citation type="journal article" date="2021" name="PeerJ">
        <title>Extensive microbial diversity within the chicken gut microbiome revealed by metagenomics and culture.</title>
        <authorList>
            <person name="Gilroy R."/>
            <person name="Ravi A."/>
            <person name="Getino M."/>
            <person name="Pursley I."/>
            <person name="Horton D.L."/>
            <person name="Alikhan N.F."/>
            <person name="Baker D."/>
            <person name="Gharbi K."/>
            <person name="Hall N."/>
            <person name="Watson M."/>
            <person name="Adriaenssens E.M."/>
            <person name="Foster-Nyarko E."/>
            <person name="Jarju S."/>
            <person name="Secka A."/>
            <person name="Antonio M."/>
            <person name="Oren A."/>
            <person name="Chaudhuri R.R."/>
            <person name="La Ragione R."/>
            <person name="Hildebrand F."/>
            <person name="Pallen M.J."/>
        </authorList>
    </citation>
    <scope>NUCLEOTIDE SEQUENCE</scope>
    <source>
        <strain evidence="2">ChiBcec1-1630</strain>
    </source>
</reference>
<dbReference type="InterPro" id="IPR036390">
    <property type="entry name" value="WH_DNA-bd_sf"/>
</dbReference>
<evidence type="ECO:0000313" key="3">
    <source>
        <dbReference type="Proteomes" id="UP000823922"/>
    </source>
</evidence>
<dbReference type="Proteomes" id="UP000823922">
    <property type="component" value="Unassembled WGS sequence"/>
</dbReference>
<accession>A0A9D2TR46</accession>
<reference evidence="2" key="2">
    <citation type="submission" date="2021-04" db="EMBL/GenBank/DDBJ databases">
        <authorList>
            <person name="Gilroy R."/>
        </authorList>
    </citation>
    <scope>NUCLEOTIDE SEQUENCE</scope>
    <source>
        <strain evidence="2">ChiBcec1-1630</strain>
    </source>
</reference>
<dbReference type="Pfam" id="PF01047">
    <property type="entry name" value="MarR"/>
    <property type="match status" value="1"/>
</dbReference>
<organism evidence="2 3">
    <name type="scientific">Candidatus Eisenbergiella intestinigallinarum</name>
    <dbReference type="NCBI Taxonomy" id="2838549"/>
    <lineage>
        <taxon>Bacteria</taxon>
        <taxon>Bacillati</taxon>
        <taxon>Bacillota</taxon>
        <taxon>Clostridia</taxon>
        <taxon>Lachnospirales</taxon>
        <taxon>Lachnospiraceae</taxon>
        <taxon>Eisenbergiella</taxon>
    </lineage>
</organism>
<dbReference type="InterPro" id="IPR039422">
    <property type="entry name" value="MarR/SlyA-like"/>
</dbReference>